<dbReference type="Pfam" id="PF13517">
    <property type="entry name" value="FG-GAP_3"/>
    <property type="match status" value="5"/>
</dbReference>
<sequence length="1113" mass="123833">MKYSSAIFCLLISCMILSCKAKKQKQLFTFLPSTQTGITFSNDIDETKIAGEALNEFAYMGGGVGVTDINNDGLKDLFFCGNQVSSKLYLNKNNNKFEDITAGAGVATKDWITGVSVVDINADGYDDFYLCTYSNNSNARARNLLFINQKNNTFKEAAAEYGLADTGYSTQAAFFDYDKDGDLDMYLSNYMLNASYSANYLFRKNTTGDSPANDRLYRNDGNKNGHPVFTDVSMEAGIKEDGYGLSISVCDFNMDGWPDVFVSNDFISNDNLWLNNKNGTFSNILDAAAKHQSYSSMGSDAADINNDGRFDFASVDMMPENNYRKKQIFSFMNYDRYQEERSMGYSPEFSRNVLQLNNGNYYKGDTLLPFFSEIGQLAGISETDWSWSILFADFDNDGYKDLHITNGIGRDFINADFISLSQTNDNNMGGEQSRQILKDKLVALNHVDLPNYLFRNNGDYTFSNITDSSGIKQNSLSNGAAYIDLDNDGDLDLVVNNINKEAYILINNENQPGKPKTSHSISFLLKGDSLNTNGFGAKLFVYSNGTAQVQEQYPVRGYLSSVDTKLLFGMGNNAKADSVIIIWPNNKKQVLQNINADSTYTLHQKNANEIWQPSPATNPSFFIDVTATVNAAYKHNDYIFNDYAEQRLLPQKYSQLGPFISTGDINNDGKTDFYIGGGFNSNGKVFMQTNNGAFNGRDFTQNSKFEEDAASTFFDADGDGDEDLLVTYGDMRFNDTSMYYQPRLYLNDGKGNFTLSINAIPSDVRTIAGCVAIADYDSDGDMDVFIGGRVSKQYPLPPNTYLLQNNKGVFTNVTNKVCPALAKAGMVTAAQWADYDNDKQPDLIITGEYMPVRFFKNNGSTFKEVTASTGLQNMNGLWRSLIAADVDEDGDTDFIAGNLGLNCNYHASAQYPVKLYAEDIDKNGSIDPLLFYYIKDTDGKRKLYPSINKNQLAMQVPLINKQFATNKDFTMATADKIFGSSKSLLVLTCNETRSCWIENKGNGKFEMHALPVEAQFAPVNAIICADMDGDGIKDILLAGNEYQTEVVTGRYDASYGCFLKGNNQHQFKAVPYNETGLKIDGDIKDMKMITTANNKKLILVAVNDDYLRVFEVR</sequence>
<keyword evidence="5" id="KW-1185">Reference proteome</keyword>
<dbReference type="InterPro" id="IPR027039">
    <property type="entry name" value="Crtac1"/>
</dbReference>
<proteinExistence type="predicted"/>
<feature type="chain" id="PRO_5011533216" evidence="2">
    <location>
        <begin position="22"/>
        <end position="1113"/>
    </location>
</feature>
<dbReference type="PANTHER" id="PTHR16026">
    <property type="entry name" value="CARTILAGE ACIDIC PROTEIN 1"/>
    <property type="match status" value="1"/>
</dbReference>
<dbReference type="STRING" id="1465490.SAMN05444277_101683"/>
<dbReference type="EMBL" id="FOXQ01000001">
    <property type="protein sequence ID" value="SFP68044.1"/>
    <property type="molecule type" value="Genomic_DNA"/>
</dbReference>
<organism evidence="4 5">
    <name type="scientific">Parafilimonas terrae</name>
    <dbReference type="NCBI Taxonomy" id="1465490"/>
    <lineage>
        <taxon>Bacteria</taxon>
        <taxon>Pseudomonadati</taxon>
        <taxon>Bacteroidota</taxon>
        <taxon>Chitinophagia</taxon>
        <taxon>Chitinophagales</taxon>
        <taxon>Chitinophagaceae</taxon>
        <taxon>Parafilimonas</taxon>
    </lineage>
</organism>
<keyword evidence="1 2" id="KW-0732">Signal</keyword>
<feature type="signal peptide" evidence="2">
    <location>
        <begin position="1"/>
        <end position="21"/>
    </location>
</feature>
<evidence type="ECO:0000256" key="2">
    <source>
        <dbReference type="SAM" id="SignalP"/>
    </source>
</evidence>
<dbReference type="AlphaFoldDB" id="A0A1I5SBA5"/>
<feature type="domain" description="ASPIC/UnbV" evidence="3">
    <location>
        <begin position="534"/>
        <end position="601"/>
    </location>
</feature>
<evidence type="ECO:0000259" key="3">
    <source>
        <dbReference type="Pfam" id="PF07593"/>
    </source>
</evidence>
<dbReference type="Gene3D" id="2.130.10.130">
    <property type="entry name" value="Integrin alpha, N-terminal"/>
    <property type="match status" value="3"/>
</dbReference>
<protein>
    <submittedName>
        <fullName evidence="4">Repeat domain-containing protein</fullName>
    </submittedName>
</protein>
<dbReference type="InterPro" id="IPR011519">
    <property type="entry name" value="UnbV_ASPIC"/>
</dbReference>
<evidence type="ECO:0000313" key="5">
    <source>
        <dbReference type="Proteomes" id="UP000199031"/>
    </source>
</evidence>
<dbReference type="SUPFAM" id="SSF69318">
    <property type="entry name" value="Integrin alpha N-terminal domain"/>
    <property type="match status" value="3"/>
</dbReference>
<name>A0A1I5SBA5_9BACT</name>
<dbReference type="PROSITE" id="PS51257">
    <property type="entry name" value="PROKAR_LIPOPROTEIN"/>
    <property type="match status" value="1"/>
</dbReference>
<evidence type="ECO:0000313" key="4">
    <source>
        <dbReference type="EMBL" id="SFP68044.1"/>
    </source>
</evidence>
<dbReference type="RefSeq" id="WP_090654468.1">
    <property type="nucleotide sequence ID" value="NZ_FOXQ01000001.1"/>
</dbReference>
<dbReference type="OrthoDB" id="600363at2"/>
<dbReference type="InterPro" id="IPR013517">
    <property type="entry name" value="FG-GAP"/>
</dbReference>
<dbReference type="InterPro" id="IPR028994">
    <property type="entry name" value="Integrin_alpha_N"/>
</dbReference>
<dbReference type="Proteomes" id="UP000199031">
    <property type="component" value="Unassembled WGS sequence"/>
</dbReference>
<gene>
    <name evidence="4" type="ORF">SAMN05444277_101683</name>
</gene>
<evidence type="ECO:0000256" key="1">
    <source>
        <dbReference type="ARBA" id="ARBA00022729"/>
    </source>
</evidence>
<dbReference type="PANTHER" id="PTHR16026:SF0">
    <property type="entry name" value="CARTILAGE ACIDIC PROTEIN 1"/>
    <property type="match status" value="1"/>
</dbReference>
<accession>A0A1I5SBA5</accession>
<reference evidence="4 5" key="1">
    <citation type="submission" date="2016-10" db="EMBL/GenBank/DDBJ databases">
        <authorList>
            <person name="de Groot N.N."/>
        </authorList>
    </citation>
    <scope>NUCLEOTIDE SEQUENCE [LARGE SCALE GENOMIC DNA]</scope>
    <source>
        <strain evidence="4 5">DSM 28286</strain>
    </source>
</reference>
<dbReference type="Pfam" id="PF07593">
    <property type="entry name" value="UnbV_ASPIC"/>
    <property type="match status" value="1"/>
</dbReference>